<dbReference type="STRING" id="446470.Snas_1556"/>
<dbReference type="RefSeq" id="WP_013016830.1">
    <property type="nucleotide sequence ID" value="NC_013947.1"/>
</dbReference>
<dbReference type="eggNOG" id="COG4126">
    <property type="taxonomic scope" value="Bacteria"/>
</dbReference>
<dbReference type="EMBL" id="CP001778">
    <property type="protein sequence ID" value="ADD41259.1"/>
    <property type="molecule type" value="Genomic_DNA"/>
</dbReference>
<evidence type="ECO:0000256" key="1">
    <source>
        <dbReference type="SAM" id="SignalP"/>
    </source>
</evidence>
<dbReference type="KEGG" id="sna:Snas_1556"/>
<dbReference type="Gene3D" id="3.40.50.12500">
    <property type="match status" value="1"/>
</dbReference>
<dbReference type="Proteomes" id="UP000000844">
    <property type="component" value="Chromosome"/>
</dbReference>
<keyword evidence="1" id="KW-0732">Signal</keyword>
<evidence type="ECO:0000313" key="3">
    <source>
        <dbReference type="Proteomes" id="UP000000844"/>
    </source>
</evidence>
<sequence length="218" mass="22491">MTANPRIALIHATPASITPAVTALAADFPTAEPWNLMDDKLLGDADAAGGLTSELRQRMRRLIDHAVADADGVLLTCSLYGPVAQATQAPIPVLAPDESAFDALVDRGYGSILVVASFDTALRDSMRRLTEFLTGRDAAAPVSGVVADGAFDAAKDGDYERLAVCLSHAVRGTDAEAVFFAQYSLAPAAERVAASAGVPVVTGPACAAVALRERLSGA</sequence>
<accession>D3PWA2</accession>
<proteinExistence type="predicted"/>
<feature type="signal peptide" evidence="1">
    <location>
        <begin position="1"/>
        <end position="25"/>
    </location>
</feature>
<evidence type="ECO:0000313" key="2">
    <source>
        <dbReference type="EMBL" id="ADD41259.1"/>
    </source>
</evidence>
<reference evidence="2 3" key="1">
    <citation type="journal article" date="2009" name="Stand. Genomic Sci.">
        <title>Complete genome sequence of Stackebrandtia nassauensis type strain (LLR-40K-21).</title>
        <authorList>
            <person name="Munk C."/>
            <person name="Lapidus A."/>
            <person name="Copeland A."/>
            <person name="Jando M."/>
            <person name="Mayilraj S."/>
            <person name="Glavina Del Rio T."/>
            <person name="Nolan M."/>
            <person name="Chen F."/>
            <person name="Lucas S."/>
            <person name="Tice H."/>
            <person name="Cheng J.F."/>
            <person name="Han C."/>
            <person name="Detter J.C."/>
            <person name="Bruce D."/>
            <person name="Goodwin L."/>
            <person name="Chain P."/>
            <person name="Pitluck S."/>
            <person name="Goker M."/>
            <person name="Ovchinikova G."/>
            <person name="Pati A."/>
            <person name="Ivanova N."/>
            <person name="Mavromatis K."/>
            <person name="Chen A."/>
            <person name="Palaniappan K."/>
            <person name="Land M."/>
            <person name="Hauser L."/>
            <person name="Chang Y.J."/>
            <person name="Jeffries C.D."/>
            <person name="Bristow J."/>
            <person name="Eisen J.A."/>
            <person name="Markowitz V."/>
            <person name="Hugenholtz P."/>
            <person name="Kyrpides N.C."/>
            <person name="Klenk H.P."/>
        </authorList>
    </citation>
    <scope>NUCLEOTIDE SEQUENCE [LARGE SCALE GENOMIC DNA]</scope>
    <source>
        <strain evidence="3">DSM 44728 / CIP 108903 / NRRL B-16338 / NBRC 102104 / LLR-40K-21</strain>
    </source>
</reference>
<dbReference type="AlphaFoldDB" id="D3PWA2"/>
<keyword evidence="3" id="KW-1185">Reference proteome</keyword>
<feature type="chain" id="PRO_5003048416" evidence="1">
    <location>
        <begin position="26"/>
        <end position="218"/>
    </location>
</feature>
<dbReference type="InterPro" id="IPR053714">
    <property type="entry name" value="Iso_Racemase_Enz_sf"/>
</dbReference>
<protein>
    <submittedName>
        <fullName evidence="2">Asp/Glu racemase</fullName>
    </submittedName>
</protein>
<name>D3PWA2_STANL</name>
<dbReference type="OrthoDB" id="3531441at2"/>
<organism evidence="2 3">
    <name type="scientific">Stackebrandtia nassauensis (strain DSM 44728 / CIP 108903 / NRRL B-16338 / NBRC 102104 / LLR-40K-21)</name>
    <dbReference type="NCBI Taxonomy" id="446470"/>
    <lineage>
        <taxon>Bacteria</taxon>
        <taxon>Bacillati</taxon>
        <taxon>Actinomycetota</taxon>
        <taxon>Actinomycetes</taxon>
        <taxon>Glycomycetales</taxon>
        <taxon>Glycomycetaceae</taxon>
        <taxon>Stackebrandtia</taxon>
    </lineage>
</organism>
<dbReference type="HOGENOM" id="CLU_079356_0_1_11"/>
<gene>
    <name evidence="2" type="ordered locus">Snas_1556</name>
</gene>